<dbReference type="Pfam" id="PF04319">
    <property type="entry name" value="NifZ"/>
    <property type="match status" value="1"/>
</dbReference>
<dbReference type="InterPro" id="IPR007415">
    <property type="entry name" value="Nitrogenase_MoFe_mat_NifZ"/>
</dbReference>
<name>A0A375JDP8_9BURK</name>
<evidence type="ECO:0000313" key="3">
    <source>
        <dbReference type="EMBL" id="SPS02123.1"/>
    </source>
</evidence>
<organism evidence="3 4">
    <name type="scientific">Cupriavidus taiwanensis</name>
    <dbReference type="NCBI Taxonomy" id="164546"/>
    <lineage>
        <taxon>Bacteria</taxon>
        <taxon>Pseudomonadati</taxon>
        <taxon>Pseudomonadota</taxon>
        <taxon>Betaproteobacteria</taxon>
        <taxon>Burkholderiales</taxon>
        <taxon>Burkholderiaceae</taxon>
        <taxon>Cupriavidus</taxon>
    </lineage>
</organism>
<evidence type="ECO:0000256" key="2">
    <source>
        <dbReference type="ARBA" id="ARBA00023231"/>
    </source>
</evidence>
<dbReference type="GO" id="GO:0009399">
    <property type="term" value="P:nitrogen fixation"/>
    <property type="evidence" value="ECO:0007669"/>
    <property type="project" value="InterPro"/>
</dbReference>
<comment type="similarity">
    <text evidence="1">Belongs to the NifZ family.</text>
</comment>
<dbReference type="Proteomes" id="UP000256805">
    <property type="component" value="Unassembled WGS sequence"/>
</dbReference>
<dbReference type="AlphaFoldDB" id="A0A375JDP8"/>
<evidence type="ECO:0000256" key="1">
    <source>
        <dbReference type="ARBA" id="ARBA00008027"/>
    </source>
</evidence>
<protein>
    <submittedName>
        <fullName evidence="3">NifZ nitrogen fixation protein (Modular protein)</fullName>
    </submittedName>
</protein>
<keyword evidence="2" id="KW-0535">Nitrogen fixation</keyword>
<sequence>MLFLKACVSIWFISWLKPYRWRNYELPENMELGSVGVTSSVGCEHASIVEGKFVDANLETDLGEMRCRGQSSSYVTPERGDTVEIAFEPRFEVGERVIARSMVRNDGTFIGKSIGEVIVNKGDIGYVTRIDTFLQRFYIYAVHFVADDRRVGMRARELCTLDHLNEGVCAPIRDHIAGPPSITDGGLYDGAVLNSKGGVDR</sequence>
<proteinExistence type="inferred from homology"/>
<reference evidence="3 4" key="1">
    <citation type="submission" date="2018-01" db="EMBL/GenBank/DDBJ databases">
        <authorList>
            <person name="Gaut B.S."/>
            <person name="Morton B.R."/>
            <person name="Clegg M.T."/>
            <person name="Duvall M.R."/>
        </authorList>
    </citation>
    <scope>NUCLEOTIDE SEQUENCE [LARGE SCALE GENOMIC DNA]</scope>
    <source>
        <strain evidence="3">Cupriavidus taiwanensis cmp 52</strain>
    </source>
</reference>
<accession>A0A375JDP8</accession>
<evidence type="ECO:0000313" key="4">
    <source>
        <dbReference type="Proteomes" id="UP000256805"/>
    </source>
</evidence>
<gene>
    <name evidence="3" type="ORF">CBM2634_P100019</name>
</gene>
<dbReference type="EMBL" id="OVTA01000052">
    <property type="protein sequence ID" value="SPS02123.1"/>
    <property type="molecule type" value="Genomic_DNA"/>
</dbReference>